<feature type="domain" description="N-acetyltransferase" evidence="2">
    <location>
        <begin position="44"/>
        <end position="131"/>
    </location>
</feature>
<dbReference type="InterPro" id="IPR045057">
    <property type="entry name" value="Gcn5-rel_NAT"/>
</dbReference>
<sequence>MNSMKGHIDSIKSDVQDTIGSVKDTVSEAKSTFKGWKRRDEVGVIHKEGNAFVVRENGEQIGEITFMPDGENTWVLNHTYVSPDYRGGDIARRLLNSVVEAAREEGKKIVPLCSYALVQFKRNADYADVWRKS</sequence>
<dbReference type="GO" id="GO:0016747">
    <property type="term" value="F:acyltransferase activity, transferring groups other than amino-acyl groups"/>
    <property type="evidence" value="ECO:0007669"/>
    <property type="project" value="InterPro"/>
</dbReference>
<dbReference type="RefSeq" id="WP_277530975.1">
    <property type="nucleotide sequence ID" value="NZ_JAPDIA010000003.1"/>
</dbReference>
<dbReference type="EMBL" id="JAPDIA010000003">
    <property type="protein sequence ID" value="MDG0809592.1"/>
    <property type="molecule type" value="Genomic_DNA"/>
</dbReference>
<protein>
    <submittedName>
        <fullName evidence="3">N-acetyltransferase</fullName>
    </submittedName>
</protein>
<evidence type="ECO:0000313" key="4">
    <source>
        <dbReference type="Proteomes" id="UP001153404"/>
    </source>
</evidence>
<dbReference type="Proteomes" id="UP001153404">
    <property type="component" value="Unassembled WGS sequence"/>
</dbReference>
<dbReference type="SUPFAM" id="SSF55729">
    <property type="entry name" value="Acyl-CoA N-acyltransferases (Nat)"/>
    <property type="match status" value="1"/>
</dbReference>
<dbReference type="InterPro" id="IPR031165">
    <property type="entry name" value="GNAT_YJDJ"/>
</dbReference>
<keyword evidence="4" id="KW-1185">Reference proteome</keyword>
<dbReference type="Gene3D" id="3.40.630.30">
    <property type="match status" value="1"/>
</dbReference>
<dbReference type="PROSITE" id="PS51186">
    <property type="entry name" value="GNAT"/>
    <property type="match status" value="1"/>
</dbReference>
<organism evidence="3 4">
    <name type="scientific">Cohnella rhizosphaerae</name>
    <dbReference type="NCBI Taxonomy" id="1457232"/>
    <lineage>
        <taxon>Bacteria</taxon>
        <taxon>Bacillati</taxon>
        <taxon>Bacillota</taxon>
        <taxon>Bacilli</taxon>
        <taxon>Bacillales</taxon>
        <taxon>Paenibacillaceae</taxon>
        <taxon>Cohnella</taxon>
    </lineage>
</organism>
<evidence type="ECO:0000313" key="3">
    <source>
        <dbReference type="EMBL" id="MDG0809592.1"/>
    </source>
</evidence>
<dbReference type="PROSITE" id="PS51729">
    <property type="entry name" value="GNAT_YJDJ"/>
    <property type="match status" value="1"/>
</dbReference>
<dbReference type="AlphaFoldDB" id="A0A9X4QTL6"/>
<dbReference type="PANTHER" id="PTHR31435:SF10">
    <property type="entry name" value="BSR4717 PROTEIN"/>
    <property type="match status" value="1"/>
</dbReference>
<evidence type="ECO:0000259" key="1">
    <source>
        <dbReference type="PROSITE" id="PS51186"/>
    </source>
</evidence>
<reference evidence="3" key="1">
    <citation type="submission" date="2022-10" db="EMBL/GenBank/DDBJ databases">
        <title>Comparative genomic analysis of Cohnella hashimotonis sp. nov., isolated from the International Space Station.</title>
        <authorList>
            <person name="Simpson A."/>
            <person name="Venkateswaran K."/>
        </authorList>
    </citation>
    <scope>NUCLEOTIDE SEQUENCE</scope>
    <source>
        <strain evidence="3">DSM 28161</strain>
    </source>
</reference>
<dbReference type="Pfam" id="PF14542">
    <property type="entry name" value="Acetyltransf_CG"/>
    <property type="match status" value="1"/>
</dbReference>
<feature type="domain" description="N-acetyltransferase" evidence="1">
    <location>
        <begin position="6"/>
        <end position="133"/>
    </location>
</feature>
<dbReference type="InterPro" id="IPR016181">
    <property type="entry name" value="Acyl_CoA_acyltransferase"/>
</dbReference>
<dbReference type="InterPro" id="IPR000182">
    <property type="entry name" value="GNAT_dom"/>
</dbReference>
<name>A0A9X4QTL6_9BACL</name>
<comment type="caution">
    <text evidence="3">The sequence shown here is derived from an EMBL/GenBank/DDBJ whole genome shotgun (WGS) entry which is preliminary data.</text>
</comment>
<proteinExistence type="predicted"/>
<accession>A0A9X4QTL6</accession>
<dbReference type="CDD" id="cd04301">
    <property type="entry name" value="NAT_SF"/>
    <property type="match status" value="1"/>
</dbReference>
<dbReference type="PANTHER" id="PTHR31435">
    <property type="entry name" value="PROTEIN NATD1"/>
    <property type="match status" value="1"/>
</dbReference>
<gene>
    <name evidence="3" type="ORF">OMP40_09750</name>
</gene>
<evidence type="ECO:0000259" key="2">
    <source>
        <dbReference type="PROSITE" id="PS51729"/>
    </source>
</evidence>